<organism evidence="1 2">
    <name type="scientific">Oldenlandia corymbosa var. corymbosa</name>
    <dbReference type="NCBI Taxonomy" id="529605"/>
    <lineage>
        <taxon>Eukaryota</taxon>
        <taxon>Viridiplantae</taxon>
        <taxon>Streptophyta</taxon>
        <taxon>Embryophyta</taxon>
        <taxon>Tracheophyta</taxon>
        <taxon>Spermatophyta</taxon>
        <taxon>Magnoliopsida</taxon>
        <taxon>eudicotyledons</taxon>
        <taxon>Gunneridae</taxon>
        <taxon>Pentapetalae</taxon>
        <taxon>asterids</taxon>
        <taxon>lamiids</taxon>
        <taxon>Gentianales</taxon>
        <taxon>Rubiaceae</taxon>
        <taxon>Rubioideae</taxon>
        <taxon>Spermacoceae</taxon>
        <taxon>Hedyotis-Oldenlandia complex</taxon>
        <taxon>Oldenlandia</taxon>
    </lineage>
</organism>
<dbReference type="Proteomes" id="UP001161247">
    <property type="component" value="Chromosome 2"/>
</dbReference>
<name>A0AAV1CHM7_OLDCO</name>
<dbReference type="AlphaFoldDB" id="A0AAV1CHM7"/>
<evidence type="ECO:0000313" key="1">
    <source>
        <dbReference type="EMBL" id="CAI9094515.1"/>
    </source>
</evidence>
<sequence length="209" mass="24373">MITGCEEWENLHKWGKTGRVGTNCEHHHREYIAKWNNRADTIVPGSPVSGQSSTDDDYLPWYKIKTIKFINDPNKYNFMEEGFREYSDRAKFYVEDYNKSKDVCQNSVCMNLLDEIVIHAMSALFVGENEMPILKPSRLAKFASEIFLTVGLEEAGRKSSKKKKKKIMNRNMILNSMSTCFKLQPSSNKKKTKPTKKVKLQEWMWMFPP</sequence>
<accession>A0AAV1CHM7</accession>
<dbReference type="EMBL" id="OX459119">
    <property type="protein sequence ID" value="CAI9094515.1"/>
    <property type="molecule type" value="Genomic_DNA"/>
</dbReference>
<keyword evidence="2" id="KW-1185">Reference proteome</keyword>
<gene>
    <name evidence="1" type="ORF">OLC1_LOCUS5662</name>
</gene>
<evidence type="ECO:0000313" key="2">
    <source>
        <dbReference type="Proteomes" id="UP001161247"/>
    </source>
</evidence>
<proteinExistence type="predicted"/>
<protein>
    <submittedName>
        <fullName evidence="1">OLC1v1030268C1</fullName>
    </submittedName>
</protein>
<reference evidence="1" key="1">
    <citation type="submission" date="2023-03" db="EMBL/GenBank/DDBJ databases">
        <authorList>
            <person name="Julca I."/>
        </authorList>
    </citation>
    <scope>NUCLEOTIDE SEQUENCE</scope>
</reference>